<evidence type="ECO:0000313" key="1">
    <source>
        <dbReference type="EMBL" id="EKX31201.1"/>
    </source>
</evidence>
<dbReference type="KEGG" id="gtt:GUITHDRAFT_122590"/>
<reference evidence="2" key="3">
    <citation type="submission" date="2015-06" db="UniProtKB">
        <authorList>
            <consortium name="EnsemblProtists"/>
        </authorList>
    </citation>
    <scope>IDENTIFICATION</scope>
</reference>
<accession>L1I4M6</accession>
<reference evidence="1 3" key="1">
    <citation type="journal article" date="2012" name="Nature">
        <title>Algal genomes reveal evolutionary mosaicism and the fate of nucleomorphs.</title>
        <authorList>
            <consortium name="DOE Joint Genome Institute"/>
            <person name="Curtis B.A."/>
            <person name="Tanifuji G."/>
            <person name="Burki F."/>
            <person name="Gruber A."/>
            <person name="Irimia M."/>
            <person name="Maruyama S."/>
            <person name="Arias M.C."/>
            <person name="Ball S.G."/>
            <person name="Gile G.H."/>
            <person name="Hirakawa Y."/>
            <person name="Hopkins J.F."/>
            <person name="Kuo A."/>
            <person name="Rensing S.A."/>
            <person name="Schmutz J."/>
            <person name="Symeonidi A."/>
            <person name="Elias M."/>
            <person name="Eveleigh R.J."/>
            <person name="Herman E.K."/>
            <person name="Klute M.J."/>
            <person name="Nakayama T."/>
            <person name="Obornik M."/>
            <person name="Reyes-Prieto A."/>
            <person name="Armbrust E.V."/>
            <person name="Aves S.J."/>
            <person name="Beiko R.G."/>
            <person name="Coutinho P."/>
            <person name="Dacks J.B."/>
            <person name="Durnford D.G."/>
            <person name="Fast N.M."/>
            <person name="Green B.R."/>
            <person name="Grisdale C.J."/>
            <person name="Hempel F."/>
            <person name="Henrissat B."/>
            <person name="Hoppner M.P."/>
            <person name="Ishida K."/>
            <person name="Kim E."/>
            <person name="Koreny L."/>
            <person name="Kroth P.G."/>
            <person name="Liu Y."/>
            <person name="Malik S.B."/>
            <person name="Maier U.G."/>
            <person name="McRose D."/>
            <person name="Mock T."/>
            <person name="Neilson J.A."/>
            <person name="Onodera N.T."/>
            <person name="Poole A.M."/>
            <person name="Pritham E.J."/>
            <person name="Richards T.A."/>
            <person name="Rocap G."/>
            <person name="Roy S.W."/>
            <person name="Sarai C."/>
            <person name="Schaack S."/>
            <person name="Shirato S."/>
            <person name="Slamovits C.H."/>
            <person name="Spencer D.F."/>
            <person name="Suzuki S."/>
            <person name="Worden A.Z."/>
            <person name="Zauner S."/>
            <person name="Barry K."/>
            <person name="Bell C."/>
            <person name="Bharti A.K."/>
            <person name="Crow J.A."/>
            <person name="Grimwood J."/>
            <person name="Kramer R."/>
            <person name="Lindquist E."/>
            <person name="Lucas S."/>
            <person name="Salamov A."/>
            <person name="McFadden G.I."/>
            <person name="Lane C.E."/>
            <person name="Keeling P.J."/>
            <person name="Gray M.W."/>
            <person name="Grigoriev I.V."/>
            <person name="Archibald J.M."/>
        </authorList>
    </citation>
    <scope>NUCLEOTIDE SEQUENCE</scope>
    <source>
        <strain evidence="1 3">CCMP2712</strain>
    </source>
</reference>
<name>L1I4M6_GUITC</name>
<dbReference type="EnsemblProtists" id="EKX31201">
    <property type="protein sequence ID" value="EKX31201"/>
    <property type="gene ID" value="GUITHDRAFT_122590"/>
</dbReference>
<evidence type="ECO:0000313" key="2">
    <source>
        <dbReference type="EnsemblProtists" id="EKX31201"/>
    </source>
</evidence>
<reference evidence="3" key="2">
    <citation type="submission" date="2012-11" db="EMBL/GenBank/DDBJ databases">
        <authorList>
            <person name="Kuo A."/>
            <person name="Curtis B.A."/>
            <person name="Tanifuji G."/>
            <person name="Burki F."/>
            <person name="Gruber A."/>
            <person name="Irimia M."/>
            <person name="Maruyama S."/>
            <person name="Arias M.C."/>
            <person name="Ball S.G."/>
            <person name="Gile G.H."/>
            <person name="Hirakawa Y."/>
            <person name="Hopkins J.F."/>
            <person name="Rensing S.A."/>
            <person name="Schmutz J."/>
            <person name="Symeonidi A."/>
            <person name="Elias M."/>
            <person name="Eveleigh R.J."/>
            <person name="Herman E.K."/>
            <person name="Klute M.J."/>
            <person name="Nakayama T."/>
            <person name="Obornik M."/>
            <person name="Reyes-Prieto A."/>
            <person name="Armbrust E.V."/>
            <person name="Aves S.J."/>
            <person name="Beiko R.G."/>
            <person name="Coutinho P."/>
            <person name="Dacks J.B."/>
            <person name="Durnford D.G."/>
            <person name="Fast N.M."/>
            <person name="Green B.R."/>
            <person name="Grisdale C."/>
            <person name="Hempe F."/>
            <person name="Henrissat B."/>
            <person name="Hoppner M.P."/>
            <person name="Ishida K.-I."/>
            <person name="Kim E."/>
            <person name="Koreny L."/>
            <person name="Kroth P.G."/>
            <person name="Liu Y."/>
            <person name="Malik S.-B."/>
            <person name="Maier U.G."/>
            <person name="McRose D."/>
            <person name="Mock T."/>
            <person name="Neilson J.A."/>
            <person name="Onodera N.T."/>
            <person name="Poole A.M."/>
            <person name="Pritham E.J."/>
            <person name="Richards T.A."/>
            <person name="Rocap G."/>
            <person name="Roy S.W."/>
            <person name="Sarai C."/>
            <person name="Schaack S."/>
            <person name="Shirato S."/>
            <person name="Slamovits C.H."/>
            <person name="Spencer D.F."/>
            <person name="Suzuki S."/>
            <person name="Worden A.Z."/>
            <person name="Zauner S."/>
            <person name="Barry K."/>
            <person name="Bell C."/>
            <person name="Bharti A.K."/>
            <person name="Crow J.A."/>
            <person name="Grimwood J."/>
            <person name="Kramer R."/>
            <person name="Lindquist E."/>
            <person name="Lucas S."/>
            <person name="Salamov A."/>
            <person name="McFadden G.I."/>
            <person name="Lane C.E."/>
            <person name="Keeling P.J."/>
            <person name="Gray M.W."/>
            <person name="Grigoriev I.V."/>
            <person name="Archibald J.M."/>
        </authorList>
    </citation>
    <scope>NUCLEOTIDE SEQUENCE</scope>
    <source>
        <strain evidence="3">CCMP2712</strain>
    </source>
</reference>
<keyword evidence="3" id="KW-1185">Reference proteome</keyword>
<evidence type="ECO:0000313" key="3">
    <source>
        <dbReference type="Proteomes" id="UP000011087"/>
    </source>
</evidence>
<organism evidence="1">
    <name type="scientific">Guillardia theta (strain CCMP2712)</name>
    <name type="common">Cryptophyte</name>
    <dbReference type="NCBI Taxonomy" id="905079"/>
    <lineage>
        <taxon>Eukaryota</taxon>
        <taxon>Cryptophyceae</taxon>
        <taxon>Pyrenomonadales</taxon>
        <taxon>Geminigeraceae</taxon>
        <taxon>Guillardia</taxon>
    </lineage>
</organism>
<gene>
    <name evidence="1" type="ORF">GUITHDRAFT_122590</name>
</gene>
<dbReference type="Proteomes" id="UP000011087">
    <property type="component" value="Unassembled WGS sequence"/>
</dbReference>
<dbReference type="AlphaFoldDB" id="L1I4M6"/>
<proteinExistence type="predicted"/>
<sequence>MSVLTESLADRERWIAHALHVNSVTTPGLLGIAAYPQYEKALKGGSRKEGRFYFDPRVSTQKSGPYPGIDGAPDLSLHKYPGSAKQFRSYSDIKNDKSTMHVRPKKGPVDLFIQPNTASQYIGWKVLDSSLSVYVKDIYDPVTNYTGLYKPKMGSRETKYAESLILGPRAI</sequence>
<dbReference type="GeneID" id="17287923"/>
<protein>
    <submittedName>
        <fullName evidence="1 2">Uncharacterized protein</fullName>
    </submittedName>
</protein>
<dbReference type="RefSeq" id="XP_005818181.1">
    <property type="nucleotide sequence ID" value="XM_005818124.1"/>
</dbReference>
<dbReference type="PaxDb" id="55529-EKX31201"/>
<dbReference type="HOGENOM" id="CLU_1565847_0_0_1"/>
<dbReference type="EMBL" id="JH993332">
    <property type="protein sequence ID" value="EKX31201.1"/>
    <property type="molecule type" value="Genomic_DNA"/>
</dbReference>